<feature type="compositionally biased region" description="Polar residues" evidence="6">
    <location>
        <begin position="1"/>
        <end position="10"/>
    </location>
</feature>
<evidence type="ECO:0000259" key="7">
    <source>
        <dbReference type="Pfam" id="PF06886"/>
    </source>
</evidence>
<dbReference type="PANTHER" id="PTHR31358">
    <property type="entry name" value="PROTEIN WVD2-LIKE 4"/>
    <property type="match status" value="1"/>
</dbReference>
<keyword evidence="9" id="KW-1185">Reference proteome</keyword>
<feature type="domain" description="TPX2 C-terminal" evidence="7">
    <location>
        <begin position="254"/>
        <end position="328"/>
    </location>
</feature>
<feature type="compositionally biased region" description="Polar residues" evidence="6">
    <location>
        <begin position="342"/>
        <end position="373"/>
    </location>
</feature>
<evidence type="ECO:0000256" key="2">
    <source>
        <dbReference type="ARBA" id="ARBA00005885"/>
    </source>
</evidence>
<dbReference type="PANTHER" id="PTHR31358:SF30">
    <property type="entry name" value="PROTEIN WVD2-LIKE 4"/>
    <property type="match status" value="1"/>
</dbReference>
<feature type="region of interest" description="Disordered" evidence="6">
    <location>
        <begin position="67"/>
        <end position="163"/>
    </location>
</feature>
<keyword evidence="5" id="KW-0206">Cytoskeleton</keyword>
<evidence type="ECO:0000256" key="6">
    <source>
        <dbReference type="SAM" id="MobiDB-lite"/>
    </source>
</evidence>
<feature type="compositionally biased region" description="Basic and acidic residues" evidence="6">
    <location>
        <begin position="413"/>
        <end position="423"/>
    </location>
</feature>
<dbReference type="EMBL" id="JBAMMX010000003">
    <property type="protein sequence ID" value="KAK6944144.1"/>
    <property type="molecule type" value="Genomic_DNA"/>
</dbReference>
<dbReference type="InterPro" id="IPR044833">
    <property type="entry name" value="WDL5/6"/>
</dbReference>
<keyword evidence="3" id="KW-0963">Cytoplasm</keyword>
<feature type="compositionally biased region" description="Low complexity" evidence="6">
    <location>
        <begin position="237"/>
        <end position="256"/>
    </location>
</feature>
<feature type="compositionally biased region" description="Basic and acidic residues" evidence="6">
    <location>
        <begin position="12"/>
        <end position="28"/>
    </location>
</feature>
<evidence type="ECO:0000313" key="8">
    <source>
        <dbReference type="EMBL" id="KAK6944144.1"/>
    </source>
</evidence>
<dbReference type="Pfam" id="PF06886">
    <property type="entry name" value="TPX2"/>
    <property type="match status" value="1"/>
</dbReference>
<feature type="compositionally biased region" description="Basic and acidic residues" evidence="6">
    <location>
        <begin position="430"/>
        <end position="439"/>
    </location>
</feature>
<feature type="compositionally biased region" description="Polar residues" evidence="6">
    <location>
        <begin position="93"/>
        <end position="115"/>
    </location>
</feature>
<accession>A0AAN8ZJW6</accession>
<comment type="caution">
    <text evidence="8">The sequence shown here is derived from an EMBL/GenBank/DDBJ whole genome shotgun (WGS) entry which is preliminary data.</text>
</comment>
<dbReference type="GO" id="GO:0008017">
    <property type="term" value="F:microtubule binding"/>
    <property type="evidence" value="ECO:0007669"/>
    <property type="project" value="InterPro"/>
</dbReference>
<dbReference type="GO" id="GO:0005874">
    <property type="term" value="C:microtubule"/>
    <property type="evidence" value="ECO:0007669"/>
    <property type="project" value="UniProtKB-KW"/>
</dbReference>
<dbReference type="AlphaFoldDB" id="A0AAN8ZJW6"/>
<feature type="region of interest" description="Disordered" evidence="6">
    <location>
        <begin position="308"/>
        <end position="467"/>
    </location>
</feature>
<evidence type="ECO:0000256" key="1">
    <source>
        <dbReference type="ARBA" id="ARBA00004245"/>
    </source>
</evidence>
<feature type="region of interest" description="Disordered" evidence="6">
    <location>
        <begin position="1"/>
        <end position="28"/>
    </location>
</feature>
<comment type="similarity">
    <text evidence="2">Belongs to the TPX2 family.</text>
</comment>
<dbReference type="Proteomes" id="UP001370490">
    <property type="component" value="Unassembled WGS sequence"/>
</dbReference>
<proteinExistence type="inferred from homology"/>
<gene>
    <name evidence="8" type="ORF">RJ641_025246</name>
</gene>
<evidence type="ECO:0000313" key="9">
    <source>
        <dbReference type="Proteomes" id="UP001370490"/>
    </source>
</evidence>
<reference evidence="8 9" key="1">
    <citation type="submission" date="2023-12" db="EMBL/GenBank/DDBJ databases">
        <title>A high-quality genome assembly for Dillenia turbinata (Dilleniales).</title>
        <authorList>
            <person name="Chanderbali A."/>
        </authorList>
    </citation>
    <scope>NUCLEOTIDE SEQUENCE [LARGE SCALE GENOMIC DNA]</scope>
    <source>
        <strain evidence="8">LSX21</strain>
        <tissue evidence="8">Leaf</tissue>
    </source>
</reference>
<evidence type="ECO:0000256" key="5">
    <source>
        <dbReference type="ARBA" id="ARBA00023212"/>
    </source>
</evidence>
<feature type="compositionally biased region" description="Basic and acidic residues" evidence="6">
    <location>
        <begin position="446"/>
        <end position="460"/>
    </location>
</feature>
<organism evidence="8 9">
    <name type="scientific">Dillenia turbinata</name>
    <dbReference type="NCBI Taxonomy" id="194707"/>
    <lineage>
        <taxon>Eukaryota</taxon>
        <taxon>Viridiplantae</taxon>
        <taxon>Streptophyta</taxon>
        <taxon>Embryophyta</taxon>
        <taxon>Tracheophyta</taxon>
        <taxon>Spermatophyta</taxon>
        <taxon>Magnoliopsida</taxon>
        <taxon>eudicotyledons</taxon>
        <taxon>Gunneridae</taxon>
        <taxon>Pentapetalae</taxon>
        <taxon>Dilleniales</taxon>
        <taxon>Dilleniaceae</taxon>
        <taxon>Dillenia</taxon>
    </lineage>
</organism>
<sequence length="476" mass="50737">MESGNGSSLDVESGKNHVEQPVDSLKEEKLNAINGEAVPEANHVSENPTTNGGVKVSGAVLGEVVVAGSGSKTSKKVKGSGTPNGDVIKNNKPKTSMSHSRNQRPALSQSLSFPSSGLPVDGMKKSIDGSPLKVDTKTARGNGSKVDASSAEKSPYHCNRRASTGAIVKEANTNGGSTSAHRTLLSKSSFQRTLSAKSGSANATINCPPSKACISADESPKAVKVALSINDDEDVHSTSSCTPRGSRRSSGSGFSFRLEERAEKRKEFFMKMEEKIQAKEVERTNLQAKTKESQEAEIKQLRKSLTFKAAPMPSFYKEPPPKVELKKIPTTRPISPKLGRNKSLTPATNKSSEGGSTLSPRVNRDQNNSNKKVQATPEKDGSRKPIQKSLSKLPSRKSITSKVEVKPAAVKAKTPEAESEDLKSSSNLDKSYHCLEKPEVQATVEVKSKENSPATEEKVIDSSTPAIMQSEIAVGG</sequence>
<protein>
    <submittedName>
        <fullName evidence="8">TPX2, C-terminal</fullName>
    </submittedName>
</protein>
<comment type="subcellular location">
    <subcellularLocation>
        <location evidence="1">Cytoplasm</location>
        <location evidence="1">Cytoskeleton</location>
    </subcellularLocation>
</comment>
<dbReference type="InterPro" id="IPR027329">
    <property type="entry name" value="TPX2_C"/>
</dbReference>
<feature type="compositionally biased region" description="Polar residues" evidence="6">
    <location>
        <begin position="388"/>
        <end position="401"/>
    </location>
</feature>
<name>A0AAN8ZJW6_9MAGN</name>
<evidence type="ECO:0000256" key="3">
    <source>
        <dbReference type="ARBA" id="ARBA00022490"/>
    </source>
</evidence>
<evidence type="ECO:0000256" key="4">
    <source>
        <dbReference type="ARBA" id="ARBA00022701"/>
    </source>
</evidence>
<feature type="region of interest" description="Disordered" evidence="6">
    <location>
        <begin position="232"/>
        <end position="257"/>
    </location>
</feature>
<keyword evidence="4" id="KW-0493">Microtubule</keyword>